<evidence type="ECO:0000313" key="2">
    <source>
        <dbReference type="Proteomes" id="UP000185490"/>
    </source>
</evidence>
<dbReference type="Proteomes" id="UP000185490">
    <property type="component" value="Chromosome"/>
</dbReference>
<name>A0ABM6GFR7_9BACT</name>
<accession>A0ABM6GFR7</accession>
<sequence length="260" mass="30588">MRFVVTTSYNPNRELVEKAKKLAKEYGVKYVNRNHLTKYIKRSLIDFYYVIDKKGMLSIKWEDGEFFFHQGIAKIRMENIKHGQKDYLIEAISPKESDIVYDATCGLASEALLIANYAKKVVATEGSKHIYRVVKWGLLYYISGENWVNNAKKKIELVNENYKSYIRRVEDNAFDIVYCDPMFENPIYESNSLNPLRSFAIYESLNTEDLEEMLRISRKKVVIKTLKKDSLYDKIKEYFDKEYLVRKNGVVYGVINKLEV</sequence>
<dbReference type="InterPro" id="IPR029063">
    <property type="entry name" value="SAM-dependent_MTases_sf"/>
</dbReference>
<proteinExistence type="predicted"/>
<dbReference type="GO" id="GO:0032259">
    <property type="term" value="P:methylation"/>
    <property type="evidence" value="ECO:0007669"/>
    <property type="project" value="UniProtKB-KW"/>
</dbReference>
<keyword evidence="2" id="KW-1185">Reference proteome</keyword>
<protein>
    <submittedName>
        <fullName evidence="1">Methyltransferase</fullName>
    </submittedName>
</protein>
<dbReference type="Pfam" id="PF04445">
    <property type="entry name" value="SAM_MT"/>
    <property type="match status" value="1"/>
</dbReference>
<dbReference type="PANTHER" id="PTHR36112:SF1">
    <property type="entry name" value="RIBOSOMAL RNA SMALL SUBUNIT METHYLTRANSFERASE J"/>
    <property type="match status" value="1"/>
</dbReference>
<keyword evidence="1" id="KW-0808">Transferase</keyword>
<gene>
    <name evidence="1" type="ORF">BW47_08245</name>
</gene>
<organism evidence="1 2">
    <name type="scientific">Thermosipho melanesiensis</name>
    <dbReference type="NCBI Taxonomy" id="46541"/>
    <lineage>
        <taxon>Bacteria</taxon>
        <taxon>Thermotogati</taxon>
        <taxon>Thermotogota</taxon>
        <taxon>Thermotogae</taxon>
        <taxon>Thermotogales</taxon>
        <taxon>Fervidobacteriaceae</taxon>
        <taxon>Thermosipho</taxon>
    </lineage>
</organism>
<keyword evidence="1" id="KW-0489">Methyltransferase</keyword>
<evidence type="ECO:0000313" key="1">
    <source>
        <dbReference type="EMBL" id="APT74458.1"/>
    </source>
</evidence>
<dbReference type="EMBL" id="CP007389">
    <property type="protein sequence ID" value="APT74458.1"/>
    <property type="molecule type" value="Genomic_DNA"/>
</dbReference>
<dbReference type="SUPFAM" id="SSF53335">
    <property type="entry name" value="S-adenosyl-L-methionine-dependent methyltransferases"/>
    <property type="match status" value="1"/>
</dbReference>
<dbReference type="Gene3D" id="3.40.50.150">
    <property type="entry name" value="Vaccinia Virus protein VP39"/>
    <property type="match status" value="1"/>
</dbReference>
<dbReference type="RefSeq" id="WP_012057758.1">
    <property type="nucleotide sequence ID" value="NZ_CP007389.1"/>
</dbReference>
<reference evidence="1 2" key="1">
    <citation type="submission" date="2014-02" db="EMBL/GenBank/DDBJ databases">
        <title>Diversity of Thermotogales isolates from hydrothermal vents.</title>
        <authorList>
            <person name="Haverkamp T.H.A."/>
            <person name="Lossouarn J."/>
            <person name="Geslin C."/>
            <person name="Nesbo C.L."/>
        </authorList>
    </citation>
    <scope>NUCLEOTIDE SEQUENCE [LARGE SCALE GENOMIC DNA]</scope>
    <source>
        <strain evidence="1 2">431</strain>
    </source>
</reference>
<dbReference type="InterPro" id="IPR007536">
    <property type="entry name" value="16SrRNA_methylTrfase_J"/>
</dbReference>
<dbReference type="GO" id="GO:0008168">
    <property type="term" value="F:methyltransferase activity"/>
    <property type="evidence" value="ECO:0007669"/>
    <property type="project" value="UniProtKB-KW"/>
</dbReference>
<dbReference type="PANTHER" id="PTHR36112">
    <property type="entry name" value="RIBOSOMAL RNA SMALL SUBUNIT METHYLTRANSFERASE J"/>
    <property type="match status" value="1"/>
</dbReference>